<keyword evidence="2" id="KW-0378">Hydrolase</keyword>
<dbReference type="CDD" id="cd10032">
    <property type="entry name" value="UDG-F6_HDG"/>
    <property type="match status" value="1"/>
</dbReference>
<dbReference type="RefSeq" id="WP_201103863.1">
    <property type="nucleotide sequence ID" value="NZ_CP067977.1"/>
</dbReference>
<evidence type="ECO:0000313" key="3">
    <source>
        <dbReference type="Proteomes" id="UP000595448"/>
    </source>
</evidence>
<dbReference type="InterPro" id="IPR026353">
    <property type="entry name" value="Hypoxan-DNA_Glyclase"/>
</dbReference>
<dbReference type="Proteomes" id="UP000595448">
    <property type="component" value="Chromosome"/>
</dbReference>
<dbReference type="InterPro" id="IPR005122">
    <property type="entry name" value="Uracil-DNA_glycosylase-like"/>
</dbReference>
<dbReference type="GO" id="GO:0033958">
    <property type="term" value="F:DNA-deoxyinosine glycosylase activity"/>
    <property type="evidence" value="ECO:0007669"/>
    <property type="project" value="UniProtKB-EC"/>
</dbReference>
<protein>
    <submittedName>
        <fullName evidence="2">DNA-deoxyinosine glycosylase</fullName>
        <ecNumber evidence="2">3.2.2.15</ecNumber>
    </submittedName>
</protein>
<proteinExistence type="predicted"/>
<accession>A0ABX7BPK0</accession>
<name>A0ABX7BPK0_9CAUL</name>
<sequence>MISPGPGPRTGFRPIAGPGTRVLILGSLPGEASLAAGQYYAHPRNDFWRLMGPVIGRDLAPMPYAERLEALAEAHVGLWDVIASAERQGSLDSAIRTPQAADLRGLVGQLAALRAIGFNGAKASALGRKVLDPVPSSLALLTLPSSSPAHARPLAEKARSWGALTGFLVD</sequence>
<dbReference type="InterPro" id="IPR036895">
    <property type="entry name" value="Uracil-DNA_glycosylase-like_sf"/>
</dbReference>
<dbReference type="Gene3D" id="3.40.470.10">
    <property type="entry name" value="Uracil-DNA glycosylase-like domain"/>
    <property type="match status" value="1"/>
</dbReference>
<gene>
    <name evidence="2" type="ORF">JIP62_05315</name>
</gene>
<reference evidence="2 3" key="1">
    <citation type="submission" date="2021-01" db="EMBL/GenBank/DDBJ databases">
        <title>Brevundimonas vitis sp. nov., an bacterium isolated from grape (Vitis vinifera).</title>
        <authorList>
            <person name="Jiang L."/>
            <person name="Lee J."/>
        </authorList>
    </citation>
    <scope>NUCLEOTIDE SEQUENCE [LARGE SCALE GENOMIC DNA]</scope>
    <source>
        <strain evidence="2 3">GRTSA-9</strain>
    </source>
</reference>
<dbReference type="EC" id="3.2.2.15" evidence="2"/>
<dbReference type="SMART" id="SM00987">
    <property type="entry name" value="UreE_C"/>
    <property type="match status" value="1"/>
</dbReference>
<dbReference type="EMBL" id="CP067977">
    <property type="protein sequence ID" value="QQQ19512.1"/>
    <property type="molecule type" value="Genomic_DNA"/>
</dbReference>
<evidence type="ECO:0000313" key="2">
    <source>
        <dbReference type="EMBL" id="QQQ19512.1"/>
    </source>
</evidence>
<evidence type="ECO:0000259" key="1">
    <source>
        <dbReference type="SMART" id="SM00986"/>
    </source>
</evidence>
<dbReference type="SUPFAM" id="SSF52141">
    <property type="entry name" value="Uracil-DNA glycosylase-like"/>
    <property type="match status" value="1"/>
</dbReference>
<feature type="domain" description="Uracil-DNA glycosylase-like" evidence="1">
    <location>
        <begin position="13"/>
        <end position="165"/>
    </location>
</feature>
<dbReference type="Pfam" id="PF03167">
    <property type="entry name" value="UDG"/>
    <property type="match status" value="1"/>
</dbReference>
<dbReference type="SMART" id="SM00986">
    <property type="entry name" value="UDG"/>
    <property type="match status" value="1"/>
</dbReference>
<organism evidence="2 3">
    <name type="scientific">Brevundimonas vitisensis</name>
    <dbReference type="NCBI Taxonomy" id="2800818"/>
    <lineage>
        <taxon>Bacteria</taxon>
        <taxon>Pseudomonadati</taxon>
        <taxon>Pseudomonadota</taxon>
        <taxon>Alphaproteobacteria</taxon>
        <taxon>Caulobacterales</taxon>
        <taxon>Caulobacteraceae</taxon>
        <taxon>Brevundimonas</taxon>
    </lineage>
</organism>
<keyword evidence="2" id="KW-0326">Glycosidase</keyword>
<keyword evidence="3" id="KW-1185">Reference proteome</keyword>
<dbReference type="NCBIfam" id="TIGR04274">
    <property type="entry name" value="hypoxanDNAglyco"/>
    <property type="match status" value="1"/>
</dbReference>